<dbReference type="SUPFAM" id="SSF46767">
    <property type="entry name" value="Methylated DNA-protein cysteine methyltransferase, C-terminal domain"/>
    <property type="match status" value="1"/>
</dbReference>
<proteinExistence type="predicted"/>
<feature type="domain" description="Methylated-DNA-[protein]-cysteine S-methyltransferase DNA binding" evidence="7">
    <location>
        <begin position="6"/>
        <end position="85"/>
    </location>
</feature>
<organism evidence="8 9">
    <name type="scientific">Caproicibacter fermentans</name>
    <dbReference type="NCBI Taxonomy" id="2576756"/>
    <lineage>
        <taxon>Bacteria</taxon>
        <taxon>Bacillati</taxon>
        <taxon>Bacillota</taxon>
        <taxon>Clostridia</taxon>
        <taxon>Eubacteriales</taxon>
        <taxon>Acutalibacteraceae</taxon>
        <taxon>Caproicibacter</taxon>
    </lineage>
</organism>
<gene>
    <name evidence="8" type="ORF">HCR03_11765</name>
</gene>
<accession>A0A7G8T736</accession>
<keyword evidence="3" id="KW-0808">Transferase</keyword>
<evidence type="ECO:0000259" key="7">
    <source>
        <dbReference type="Pfam" id="PF01035"/>
    </source>
</evidence>
<evidence type="ECO:0000256" key="4">
    <source>
        <dbReference type="ARBA" id="ARBA00022763"/>
    </source>
</evidence>
<evidence type="ECO:0000256" key="1">
    <source>
        <dbReference type="ARBA" id="ARBA00001286"/>
    </source>
</evidence>
<dbReference type="GO" id="GO:0003908">
    <property type="term" value="F:methylated-DNA-[protein]-cysteine S-methyltransferase activity"/>
    <property type="evidence" value="ECO:0007669"/>
    <property type="project" value="UniProtKB-EC"/>
</dbReference>
<dbReference type="PANTHER" id="PTHR42942:SF1">
    <property type="entry name" value="ALKYLTRANSFERASE-LIKE PROTEIN 1"/>
    <property type="match status" value="1"/>
</dbReference>
<sequence length="102" mass="11072">MDSRTFYQRVYRIVSEIPAGSVMTYGQIAFYAGKPRAARFVGRAMRLAPPGLPCHRVVGKNGALAPAEAFGGPGAQRALLEREGIAFLPGGRVDMKKHWLQG</sequence>
<dbReference type="PROSITE" id="PS00374">
    <property type="entry name" value="MGMT"/>
    <property type="match status" value="1"/>
</dbReference>
<name>A0A7G8T736_9FIRM</name>
<evidence type="ECO:0000256" key="3">
    <source>
        <dbReference type="ARBA" id="ARBA00022679"/>
    </source>
</evidence>
<dbReference type="EMBL" id="CP060286">
    <property type="protein sequence ID" value="QNK39427.1"/>
    <property type="molecule type" value="Genomic_DNA"/>
</dbReference>
<dbReference type="InterPro" id="IPR014048">
    <property type="entry name" value="MethylDNA_cys_MeTrfase_DNA-bd"/>
</dbReference>
<keyword evidence="5" id="KW-0234">DNA repair</keyword>
<dbReference type="InterPro" id="IPR052520">
    <property type="entry name" value="ATL_DNA_repair"/>
</dbReference>
<dbReference type="InterPro" id="IPR036388">
    <property type="entry name" value="WH-like_DNA-bd_sf"/>
</dbReference>
<dbReference type="CDD" id="cd06445">
    <property type="entry name" value="ATase"/>
    <property type="match status" value="1"/>
</dbReference>
<comment type="catalytic activity">
    <reaction evidence="1">
        <text>a 4-O-methyl-thymidine in DNA + L-cysteinyl-[protein] = a thymidine in DNA + S-methyl-L-cysteinyl-[protein]</text>
        <dbReference type="Rhea" id="RHEA:53428"/>
        <dbReference type="Rhea" id="RHEA-COMP:10131"/>
        <dbReference type="Rhea" id="RHEA-COMP:10132"/>
        <dbReference type="Rhea" id="RHEA-COMP:13555"/>
        <dbReference type="Rhea" id="RHEA-COMP:13556"/>
        <dbReference type="ChEBI" id="CHEBI:29950"/>
        <dbReference type="ChEBI" id="CHEBI:82612"/>
        <dbReference type="ChEBI" id="CHEBI:137386"/>
        <dbReference type="ChEBI" id="CHEBI:137387"/>
        <dbReference type="EC" id="2.1.1.63"/>
    </reaction>
</comment>
<dbReference type="InterPro" id="IPR001497">
    <property type="entry name" value="MethylDNA_cys_MeTrfase_AS"/>
</dbReference>
<dbReference type="Gene3D" id="1.10.10.10">
    <property type="entry name" value="Winged helix-like DNA-binding domain superfamily/Winged helix DNA-binding domain"/>
    <property type="match status" value="1"/>
</dbReference>
<dbReference type="NCBIfam" id="TIGR00589">
    <property type="entry name" value="ogt"/>
    <property type="match status" value="1"/>
</dbReference>
<evidence type="ECO:0000313" key="9">
    <source>
        <dbReference type="Proteomes" id="UP000515909"/>
    </source>
</evidence>
<keyword evidence="4" id="KW-0227">DNA damage</keyword>
<evidence type="ECO:0000256" key="5">
    <source>
        <dbReference type="ARBA" id="ARBA00023204"/>
    </source>
</evidence>
<reference evidence="8 9" key="1">
    <citation type="submission" date="2020-08" db="EMBL/GenBank/DDBJ databases">
        <title>The isolate Caproiciproducens sp. 7D4C2 produces n-caproate at mildly acidic conditions from hexoses: genome and rBOX comparison with related strains and chain-elongating bacteria.</title>
        <authorList>
            <person name="Esquivel-Elizondo S."/>
            <person name="Bagci C."/>
            <person name="Temovska M."/>
            <person name="Jeon B.S."/>
            <person name="Bessarab I."/>
            <person name="Williams R.B.H."/>
            <person name="Huson D.H."/>
            <person name="Angenent L.T."/>
        </authorList>
    </citation>
    <scope>NUCLEOTIDE SEQUENCE [LARGE SCALE GENOMIC DNA]</scope>
    <source>
        <strain evidence="8 9">7D4C2</strain>
    </source>
</reference>
<dbReference type="Pfam" id="PF01035">
    <property type="entry name" value="DNA_binding_1"/>
    <property type="match status" value="1"/>
</dbReference>
<dbReference type="AlphaFoldDB" id="A0A7G8T736"/>
<keyword evidence="2" id="KW-0489">Methyltransferase</keyword>
<protein>
    <submittedName>
        <fullName evidence="8">MGMT family protein</fullName>
    </submittedName>
</protein>
<dbReference type="GO" id="GO:0006281">
    <property type="term" value="P:DNA repair"/>
    <property type="evidence" value="ECO:0007669"/>
    <property type="project" value="UniProtKB-KW"/>
</dbReference>
<dbReference type="PANTHER" id="PTHR42942">
    <property type="entry name" value="6-O-METHYLGUANINE DNA METHYLTRANSFERASE"/>
    <property type="match status" value="1"/>
</dbReference>
<comment type="catalytic activity">
    <reaction evidence="6">
        <text>a 6-O-methyl-2'-deoxyguanosine in DNA + L-cysteinyl-[protein] = S-methyl-L-cysteinyl-[protein] + a 2'-deoxyguanosine in DNA</text>
        <dbReference type="Rhea" id="RHEA:24000"/>
        <dbReference type="Rhea" id="RHEA-COMP:10131"/>
        <dbReference type="Rhea" id="RHEA-COMP:10132"/>
        <dbReference type="Rhea" id="RHEA-COMP:11367"/>
        <dbReference type="Rhea" id="RHEA-COMP:11368"/>
        <dbReference type="ChEBI" id="CHEBI:29950"/>
        <dbReference type="ChEBI" id="CHEBI:82612"/>
        <dbReference type="ChEBI" id="CHEBI:85445"/>
        <dbReference type="ChEBI" id="CHEBI:85448"/>
        <dbReference type="EC" id="2.1.1.63"/>
    </reaction>
</comment>
<evidence type="ECO:0000256" key="6">
    <source>
        <dbReference type="ARBA" id="ARBA00049348"/>
    </source>
</evidence>
<dbReference type="GO" id="GO:0032259">
    <property type="term" value="P:methylation"/>
    <property type="evidence" value="ECO:0007669"/>
    <property type="project" value="UniProtKB-KW"/>
</dbReference>
<dbReference type="KEGG" id="cfem:HCR03_11765"/>
<evidence type="ECO:0000313" key="8">
    <source>
        <dbReference type="EMBL" id="QNK39427.1"/>
    </source>
</evidence>
<evidence type="ECO:0000256" key="2">
    <source>
        <dbReference type="ARBA" id="ARBA00022603"/>
    </source>
</evidence>
<dbReference type="Proteomes" id="UP000515909">
    <property type="component" value="Chromosome"/>
</dbReference>
<dbReference type="InterPro" id="IPR036217">
    <property type="entry name" value="MethylDNA_cys_MeTrfase_DNAb"/>
</dbReference>
<dbReference type="RefSeq" id="WP_066645583.1">
    <property type="nucleotide sequence ID" value="NZ_CP060286.1"/>
</dbReference>